<gene>
    <name evidence="1" type="ORF">MANES_03G051700</name>
</gene>
<reference evidence="1" key="1">
    <citation type="submission" date="2016-02" db="EMBL/GenBank/DDBJ databases">
        <title>WGS assembly of Manihot esculenta.</title>
        <authorList>
            <person name="Bredeson J.V."/>
            <person name="Prochnik S.E."/>
            <person name="Lyons J.B."/>
            <person name="Schmutz J."/>
            <person name="Grimwood J."/>
            <person name="Vrebalov J."/>
            <person name="Bart R.S."/>
            <person name="Amuge T."/>
            <person name="Ferguson M.E."/>
            <person name="Green R."/>
            <person name="Putnam N."/>
            <person name="Stites J."/>
            <person name="Rounsley S."/>
            <person name="Rokhsar D.S."/>
        </authorList>
    </citation>
    <scope>NUCLEOTIDE SEQUENCE [LARGE SCALE GENOMIC DNA]</scope>
    <source>
        <tissue evidence="1">Leaf</tissue>
    </source>
</reference>
<organism evidence="1">
    <name type="scientific">Manihot esculenta</name>
    <name type="common">Cassava</name>
    <name type="synonym">Jatropha manihot</name>
    <dbReference type="NCBI Taxonomy" id="3983"/>
    <lineage>
        <taxon>Eukaryota</taxon>
        <taxon>Viridiplantae</taxon>
        <taxon>Streptophyta</taxon>
        <taxon>Embryophyta</taxon>
        <taxon>Tracheophyta</taxon>
        <taxon>Spermatophyta</taxon>
        <taxon>Magnoliopsida</taxon>
        <taxon>eudicotyledons</taxon>
        <taxon>Gunneridae</taxon>
        <taxon>Pentapetalae</taxon>
        <taxon>rosids</taxon>
        <taxon>fabids</taxon>
        <taxon>Malpighiales</taxon>
        <taxon>Euphorbiaceae</taxon>
        <taxon>Crotonoideae</taxon>
        <taxon>Manihoteae</taxon>
        <taxon>Manihot</taxon>
    </lineage>
</organism>
<dbReference type="EMBL" id="CM004389">
    <property type="protein sequence ID" value="OAY54141.1"/>
    <property type="molecule type" value="Genomic_DNA"/>
</dbReference>
<accession>A0A2C9W4N7</accession>
<name>A0A2C9W4N7_MANES</name>
<proteinExistence type="predicted"/>
<protein>
    <submittedName>
        <fullName evidence="1">Uncharacterized protein</fullName>
    </submittedName>
</protein>
<dbReference type="AlphaFoldDB" id="A0A2C9W4N7"/>
<sequence>MNGPELSHNQEMLVPCGWPARRRLFLSDLPVSIAYFRSTALVYNTKVALVDFKDVWSSACYPFAVCLAIARLSDGFIVLA</sequence>
<evidence type="ECO:0000313" key="1">
    <source>
        <dbReference type="EMBL" id="OAY54141.1"/>
    </source>
</evidence>